<keyword evidence="2" id="KW-1185">Reference proteome</keyword>
<reference evidence="1" key="1">
    <citation type="submission" date="2018-05" db="EMBL/GenBank/DDBJ databases">
        <title>Draft genome of Mucuna pruriens seed.</title>
        <authorList>
            <person name="Nnadi N.E."/>
            <person name="Vos R."/>
            <person name="Hasami M.H."/>
            <person name="Devisetty U.K."/>
            <person name="Aguiy J.C."/>
        </authorList>
    </citation>
    <scope>NUCLEOTIDE SEQUENCE [LARGE SCALE GENOMIC DNA]</scope>
    <source>
        <strain evidence="1">JCA_2017</strain>
    </source>
</reference>
<feature type="non-terminal residue" evidence="1">
    <location>
        <position position="1"/>
    </location>
</feature>
<organism evidence="1 2">
    <name type="scientific">Mucuna pruriens</name>
    <name type="common">Velvet bean</name>
    <name type="synonym">Dolichos pruriens</name>
    <dbReference type="NCBI Taxonomy" id="157652"/>
    <lineage>
        <taxon>Eukaryota</taxon>
        <taxon>Viridiplantae</taxon>
        <taxon>Streptophyta</taxon>
        <taxon>Embryophyta</taxon>
        <taxon>Tracheophyta</taxon>
        <taxon>Spermatophyta</taxon>
        <taxon>Magnoliopsida</taxon>
        <taxon>eudicotyledons</taxon>
        <taxon>Gunneridae</taxon>
        <taxon>Pentapetalae</taxon>
        <taxon>rosids</taxon>
        <taxon>fabids</taxon>
        <taxon>Fabales</taxon>
        <taxon>Fabaceae</taxon>
        <taxon>Papilionoideae</taxon>
        <taxon>50 kb inversion clade</taxon>
        <taxon>NPAAA clade</taxon>
        <taxon>indigoferoid/millettioid clade</taxon>
        <taxon>Phaseoleae</taxon>
        <taxon>Mucuna</taxon>
    </lineage>
</organism>
<protein>
    <submittedName>
        <fullName evidence="1">Uncharacterized protein</fullName>
    </submittedName>
</protein>
<gene>
    <name evidence="1" type="ORF">CR513_26557</name>
</gene>
<evidence type="ECO:0000313" key="2">
    <source>
        <dbReference type="Proteomes" id="UP000257109"/>
    </source>
</evidence>
<dbReference type="OrthoDB" id="1736143at2759"/>
<sequence>MDIRPTYSCLLGRPWIHAARAIPSSLHQKVKFIVDEQLISVMGEKEMMVSTPFPTEYIEEDEEALETSFQALEMIETQPTKPKFGNYGKFRAKQSESEVAPKWVMLLQVDEDWSPY</sequence>
<accession>A0A371GLM2</accession>
<comment type="caution">
    <text evidence="1">The sequence shown here is derived from an EMBL/GenBank/DDBJ whole genome shotgun (WGS) entry which is preliminary data.</text>
</comment>
<evidence type="ECO:0000313" key="1">
    <source>
        <dbReference type="EMBL" id="RDX91461.1"/>
    </source>
</evidence>
<proteinExistence type="predicted"/>
<dbReference type="Proteomes" id="UP000257109">
    <property type="component" value="Unassembled WGS sequence"/>
</dbReference>
<dbReference type="AlphaFoldDB" id="A0A371GLM2"/>
<name>A0A371GLM2_MUCPR</name>
<dbReference type="EMBL" id="QJKJ01005119">
    <property type="protein sequence ID" value="RDX91461.1"/>
    <property type="molecule type" value="Genomic_DNA"/>
</dbReference>